<reference evidence="2" key="1">
    <citation type="submission" date="2022-06" db="EMBL/GenBank/DDBJ databases">
        <title>Gracilimonas sp. CAU 1638 isolated from sea sediment.</title>
        <authorList>
            <person name="Kim W."/>
        </authorList>
    </citation>
    <scope>NUCLEOTIDE SEQUENCE</scope>
    <source>
        <strain evidence="2">CAU 1638</strain>
    </source>
</reference>
<comment type="caution">
    <text evidence="2">The sequence shown here is derived from an EMBL/GenBank/DDBJ whole genome shotgun (WGS) entry which is preliminary data.</text>
</comment>
<gene>
    <name evidence="2" type="ORF">NM125_15435</name>
</gene>
<evidence type="ECO:0000313" key="2">
    <source>
        <dbReference type="EMBL" id="MCP9292982.1"/>
    </source>
</evidence>
<organism evidence="2 3">
    <name type="scientific">Gracilimonas sediminicola</name>
    <dbReference type="NCBI Taxonomy" id="2952158"/>
    <lineage>
        <taxon>Bacteria</taxon>
        <taxon>Pseudomonadati</taxon>
        <taxon>Balneolota</taxon>
        <taxon>Balneolia</taxon>
        <taxon>Balneolales</taxon>
        <taxon>Balneolaceae</taxon>
        <taxon>Gracilimonas</taxon>
    </lineage>
</organism>
<dbReference type="Gene3D" id="2.60.40.4070">
    <property type="match status" value="1"/>
</dbReference>
<evidence type="ECO:0000256" key="1">
    <source>
        <dbReference type="SAM" id="MobiDB-lite"/>
    </source>
</evidence>
<dbReference type="RefSeq" id="WP_255135881.1">
    <property type="nucleotide sequence ID" value="NZ_JANDBC010000003.1"/>
</dbReference>
<feature type="region of interest" description="Disordered" evidence="1">
    <location>
        <begin position="438"/>
        <end position="460"/>
    </location>
</feature>
<accession>A0A9X2L616</accession>
<dbReference type="Gene3D" id="2.60.40.10">
    <property type="entry name" value="Immunoglobulins"/>
    <property type="match status" value="1"/>
</dbReference>
<sequence>MKYSKILFLIVWSVFYSGSLFAQVIPDEYNGVIYRGETESVARGVLDGNLIETNFRNHGELSRWNDLPWGVWPRGVGGRHIDGVGVIVAGYVNGNRSDYPAFYNGEADTLLNPVSINYREAGLRQSPFTGETWAWLPLPGFNNPDRIDSVTSVLTPTPALSDDKTSWPEFWPDRLNEEDAGWPGTWNGRDGRLANADLESYYVMDDFSDKEYHVNPQTGEPYSPLGVYYPSPESDSTMGGLGLQMQVRIFQWANILAEDTMFLIYRITNKGDYTQDRLYFTQIVDYGLGNEEDDDNAAYDPLLDVVYGWDRNGIGTPTQGGGNYNLGYTGFAFLESPSDEDNNMVDADQDGITDESRFENNVFTPIVGQAAIEAEVNARYNITLFENYYGPLEDRPAYQAGVWYTSDEELDWVGYSDDNGNGEYDSGELLNNDYGRDGLGPFDQGYPGPDEGEADGMPTPGEPNFNELDVDESDQIGLTGFDLNTRPFYESGNNLRDDTWLFERIVLSKFPVGQEPVQTVADNEPFALFMSGEVQLDSENDLNGKSTDFFSTAWIFGSNEEDFFKNRRTVQNIYNADYNFAQPPITPQLTAEAGDRRVLLSWDDASLESYDRFIQEFDFEGYKLFRGTNNLLSDSRSITDVNGTPTFYNPIAQFDLNNDISGTIPVLEGEAIFDLGDNTGLQFNYVDTTVTNGKTYYYALVAYDRGVRPEAGSESVGVDPQENTFNISLDLAGNVIATSINAAAVVPKTYPLGYVSGGSTTDLSQLTTGDGTGSANINVLSRTQVNTANQYRVNFYDTLSTSGDYGITSGYDMVEITSGDTIITKSPFTSSTRVVDGFTFEMDNDEPARIRDNRTGYVSNEGSENELFGLNPLELDGLDTDWEVDISRNILTPTGISTTGFFLSDDDFELTWSDPQDTVYTPPFLFGGQFLRTEIPIFARNVTANKDAVLLIIDNDENDEFNEGDNLIVAELQTSGQYRYRYNLQFNALEGNTPPSAGDKFRISSTRAFGTGDSFEFGVIKSGVDNELASSQLDDIYVAPNPYVGAASWERSSDQVGRGERKIYFYNLPQRCTIRIFNVRGELINTLVHDGSISDGAISWDLRTANNEDIAYGVYFYHVYAEGVGEHVDKFAIVK</sequence>
<evidence type="ECO:0000313" key="3">
    <source>
        <dbReference type="Proteomes" id="UP001139125"/>
    </source>
</evidence>
<dbReference type="AlphaFoldDB" id="A0A9X2L616"/>
<protein>
    <submittedName>
        <fullName evidence="2">Uncharacterized protein</fullName>
    </submittedName>
</protein>
<keyword evidence="3" id="KW-1185">Reference proteome</keyword>
<dbReference type="InterPro" id="IPR013783">
    <property type="entry name" value="Ig-like_fold"/>
</dbReference>
<proteinExistence type="predicted"/>
<dbReference type="Proteomes" id="UP001139125">
    <property type="component" value="Unassembled WGS sequence"/>
</dbReference>
<name>A0A9X2L616_9BACT</name>
<dbReference type="EMBL" id="JANDBC010000003">
    <property type="protein sequence ID" value="MCP9292982.1"/>
    <property type="molecule type" value="Genomic_DNA"/>
</dbReference>